<evidence type="ECO:0000259" key="5">
    <source>
        <dbReference type="Pfam" id="PF00294"/>
    </source>
</evidence>
<keyword evidence="2" id="KW-0808">Transferase</keyword>
<evidence type="ECO:0000313" key="7">
    <source>
        <dbReference type="Proteomes" id="UP001500218"/>
    </source>
</evidence>
<keyword evidence="3 6" id="KW-0418">Kinase</keyword>
<dbReference type="Proteomes" id="UP001500218">
    <property type="component" value="Unassembled WGS sequence"/>
</dbReference>
<evidence type="ECO:0000256" key="3">
    <source>
        <dbReference type="ARBA" id="ARBA00022777"/>
    </source>
</evidence>
<evidence type="ECO:0000256" key="1">
    <source>
        <dbReference type="ARBA" id="ARBA00010688"/>
    </source>
</evidence>
<comment type="caution">
    <text evidence="6">The sequence shown here is derived from an EMBL/GenBank/DDBJ whole genome shotgun (WGS) entry which is preliminary data.</text>
</comment>
<dbReference type="InterPro" id="IPR029056">
    <property type="entry name" value="Ribokinase-like"/>
</dbReference>
<dbReference type="SUPFAM" id="SSF53613">
    <property type="entry name" value="Ribokinase-like"/>
    <property type="match status" value="1"/>
</dbReference>
<dbReference type="PANTHER" id="PTHR43320">
    <property type="entry name" value="SUGAR KINASE"/>
    <property type="match status" value="1"/>
</dbReference>
<keyword evidence="7" id="KW-1185">Reference proteome</keyword>
<dbReference type="Gene3D" id="3.40.1190.20">
    <property type="match status" value="1"/>
</dbReference>
<comment type="similarity">
    <text evidence="1">Belongs to the carbohydrate kinase PfkB family.</text>
</comment>
<reference evidence="7" key="1">
    <citation type="journal article" date="2019" name="Int. J. Syst. Evol. Microbiol.">
        <title>The Global Catalogue of Microorganisms (GCM) 10K type strain sequencing project: providing services to taxonomists for standard genome sequencing and annotation.</title>
        <authorList>
            <consortium name="The Broad Institute Genomics Platform"/>
            <consortium name="The Broad Institute Genome Sequencing Center for Infectious Disease"/>
            <person name="Wu L."/>
            <person name="Ma J."/>
        </authorList>
    </citation>
    <scope>NUCLEOTIDE SEQUENCE [LARGE SCALE GENOMIC DNA]</scope>
    <source>
        <strain evidence="7">JCM 13250</strain>
    </source>
</reference>
<sequence>MTGRALPGRVLVVGDIVTDVLAAHPAPLAAGADTAARIRVTGGGSAANTAAWLVAEGVPVELVGVAGDDAAGEERLVELSRTGVDCARVRRAPGAATGCVVVLVTGDERTMLSDRGANALLRPDDVDAPVRDPDVIHVHVSAYVLLDPVTRAAGRHALTTARELGRTTSVGAASAVALRAVPDFNDLVRGVDLLLCNADEARALLRRPASGGDSLEALAAAVSAHVRHAVVTSGRAGAAWATGGATAARAAGTAGDVVDATGAGDAFAAGVLAGFVAGVDPPTALRTGTERGAAAVTRLGARPPGTAAGSGPDRGATPPR</sequence>
<dbReference type="PROSITE" id="PS00583">
    <property type="entry name" value="PFKB_KINASES_1"/>
    <property type="match status" value="1"/>
</dbReference>
<evidence type="ECO:0000313" key="6">
    <source>
        <dbReference type="EMBL" id="GAA1824223.1"/>
    </source>
</evidence>
<dbReference type="InterPro" id="IPR052700">
    <property type="entry name" value="Carb_kinase_PfkB-like"/>
</dbReference>
<protein>
    <submittedName>
        <fullName evidence="6">Sugar kinase</fullName>
    </submittedName>
</protein>
<accession>A0ABP4YMR3</accession>
<feature type="region of interest" description="Disordered" evidence="4">
    <location>
        <begin position="299"/>
        <end position="320"/>
    </location>
</feature>
<dbReference type="InterPro" id="IPR011611">
    <property type="entry name" value="PfkB_dom"/>
</dbReference>
<evidence type="ECO:0000256" key="4">
    <source>
        <dbReference type="SAM" id="MobiDB-lite"/>
    </source>
</evidence>
<proteinExistence type="inferred from homology"/>
<dbReference type="PANTHER" id="PTHR43320:SF3">
    <property type="entry name" value="CARBOHYDRATE KINASE PFKB DOMAIN-CONTAINING PROTEIN"/>
    <property type="match status" value="1"/>
</dbReference>
<dbReference type="Pfam" id="PF00294">
    <property type="entry name" value="PfkB"/>
    <property type="match status" value="1"/>
</dbReference>
<dbReference type="RefSeq" id="WP_344137427.1">
    <property type="nucleotide sequence ID" value="NZ_BAAALT010000209.1"/>
</dbReference>
<evidence type="ECO:0000256" key="2">
    <source>
        <dbReference type="ARBA" id="ARBA00022679"/>
    </source>
</evidence>
<organism evidence="6 7">
    <name type="scientific">Luedemannella flava</name>
    <dbReference type="NCBI Taxonomy" id="349316"/>
    <lineage>
        <taxon>Bacteria</taxon>
        <taxon>Bacillati</taxon>
        <taxon>Actinomycetota</taxon>
        <taxon>Actinomycetes</taxon>
        <taxon>Micromonosporales</taxon>
        <taxon>Micromonosporaceae</taxon>
        <taxon>Luedemannella</taxon>
    </lineage>
</organism>
<dbReference type="InterPro" id="IPR002173">
    <property type="entry name" value="Carboh/pur_kinase_PfkB_CS"/>
</dbReference>
<dbReference type="GO" id="GO:0016301">
    <property type="term" value="F:kinase activity"/>
    <property type="evidence" value="ECO:0007669"/>
    <property type="project" value="UniProtKB-KW"/>
</dbReference>
<feature type="domain" description="Carbohydrate kinase PfkB" evidence="5">
    <location>
        <begin position="10"/>
        <end position="303"/>
    </location>
</feature>
<name>A0ABP4YMR3_9ACTN</name>
<dbReference type="EMBL" id="BAAALT010000209">
    <property type="protein sequence ID" value="GAA1824223.1"/>
    <property type="molecule type" value="Genomic_DNA"/>
</dbReference>
<gene>
    <name evidence="6" type="ORF">GCM10009682_50620</name>
</gene>